<proteinExistence type="predicted"/>
<keyword evidence="1" id="KW-1133">Transmembrane helix</keyword>
<dbReference type="RefSeq" id="WP_157296750.1">
    <property type="nucleotide sequence ID" value="NZ_JBIAZU010000003.1"/>
</dbReference>
<evidence type="ECO:0000256" key="1">
    <source>
        <dbReference type="SAM" id="Phobius"/>
    </source>
</evidence>
<dbReference type="EMBL" id="JBIAZU010000003">
    <property type="protein sequence ID" value="MFF5291037.1"/>
    <property type="molecule type" value="Genomic_DNA"/>
</dbReference>
<organism evidence="2 3">
    <name type="scientific">Paractinoplanes globisporus</name>
    <dbReference type="NCBI Taxonomy" id="113565"/>
    <lineage>
        <taxon>Bacteria</taxon>
        <taxon>Bacillati</taxon>
        <taxon>Actinomycetota</taxon>
        <taxon>Actinomycetes</taxon>
        <taxon>Micromonosporales</taxon>
        <taxon>Micromonosporaceae</taxon>
        <taxon>Paractinoplanes</taxon>
    </lineage>
</organism>
<accession>A0ABW6WCK5</accession>
<name>A0ABW6WCK5_9ACTN</name>
<feature type="transmembrane region" description="Helical" evidence="1">
    <location>
        <begin position="134"/>
        <end position="154"/>
    </location>
</feature>
<gene>
    <name evidence="2" type="ORF">ACFY35_16470</name>
</gene>
<evidence type="ECO:0000313" key="3">
    <source>
        <dbReference type="Proteomes" id="UP001602245"/>
    </source>
</evidence>
<protein>
    <recommendedName>
        <fullName evidence="4">Integral membrane protein</fullName>
    </recommendedName>
</protein>
<evidence type="ECO:0008006" key="4">
    <source>
        <dbReference type="Google" id="ProtNLM"/>
    </source>
</evidence>
<keyword evidence="3" id="KW-1185">Reference proteome</keyword>
<feature type="transmembrane region" description="Helical" evidence="1">
    <location>
        <begin position="245"/>
        <end position="267"/>
    </location>
</feature>
<keyword evidence="1" id="KW-0472">Membrane</keyword>
<comment type="caution">
    <text evidence="2">The sequence shown here is derived from an EMBL/GenBank/DDBJ whole genome shotgun (WGS) entry which is preliminary data.</text>
</comment>
<feature type="transmembrane region" description="Helical" evidence="1">
    <location>
        <begin position="166"/>
        <end position="191"/>
    </location>
</feature>
<feature type="transmembrane region" description="Helical" evidence="1">
    <location>
        <begin position="57"/>
        <end position="82"/>
    </location>
</feature>
<feature type="transmembrane region" description="Helical" evidence="1">
    <location>
        <begin position="203"/>
        <end position="225"/>
    </location>
</feature>
<dbReference type="Proteomes" id="UP001602245">
    <property type="component" value="Unassembled WGS sequence"/>
</dbReference>
<sequence>MSGDGRLVRALVACYPADWRRRYGDEYAQLLCDLRVRRRPLMVVNSLRGAARAHGGVFMAGNSPFTVVVWAAGLFTLGGIGFAKLAEDFSGDAIGLYVLLVVASGVALSALAAAAMPSAVGLLRGRDKGAWKYLAVPIVGCAIWYGVLRLALAISDGHGVHTAPNVTAFLLIAVTGVAVLATTAWAAATVLRRVPAQSSRFRPPALMTVAVGMGVATVAALIWGLRIRSLNPAGFRGDHGILATPFVPSWIAVVVALAAATGLAAVAGRRRPVAAR</sequence>
<reference evidence="2 3" key="1">
    <citation type="submission" date="2024-10" db="EMBL/GenBank/DDBJ databases">
        <title>The Natural Products Discovery Center: Release of the First 8490 Sequenced Strains for Exploring Actinobacteria Biosynthetic Diversity.</title>
        <authorList>
            <person name="Kalkreuter E."/>
            <person name="Kautsar S.A."/>
            <person name="Yang D."/>
            <person name="Bader C.D."/>
            <person name="Teijaro C.N."/>
            <person name="Fluegel L."/>
            <person name="Davis C.M."/>
            <person name="Simpson J.R."/>
            <person name="Lauterbach L."/>
            <person name="Steele A.D."/>
            <person name="Gui C."/>
            <person name="Meng S."/>
            <person name="Li G."/>
            <person name="Viehrig K."/>
            <person name="Ye F."/>
            <person name="Su P."/>
            <person name="Kiefer A.F."/>
            <person name="Nichols A."/>
            <person name="Cepeda A.J."/>
            <person name="Yan W."/>
            <person name="Fan B."/>
            <person name="Jiang Y."/>
            <person name="Adhikari A."/>
            <person name="Zheng C.-J."/>
            <person name="Schuster L."/>
            <person name="Cowan T.M."/>
            <person name="Smanski M.J."/>
            <person name="Chevrette M.G."/>
            <person name="De Carvalho L.P.S."/>
            <person name="Shen B."/>
        </authorList>
    </citation>
    <scope>NUCLEOTIDE SEQUENCE [LARGE SCALE GENOMIC DNA]</scope>
    <source>
        <strain evidence="2 3">NPDC000087</strain>
    </source>
</reference>
<evidence type="ECO:0000313" key="2">
    <source>
        <dbReference type="EMBL" id="MFF5291037.1"/>
    </source>
</evidence>
<keyword evidence="1" id="KW-0812">Transmembrane</keyword>
<feature type="transmembrane region" description="Helical" evidence="1">
    <location>
        <begin position="94"/>
        <end position="122"/>
    </location>
</feature>